<evidence type="ECO:0000256" key="1">
    <source>
        <dbReference type="PROSITE-ProRule" id="PRU00339"/>
    </source>
</evidence>
<comment type="caution">
    <text evidence="3">The sequence shown here is derived from an EMBL/GenBank/DDBJ whole genome shotgun (WGS) entry which is preliminary data.</text>
</comment>
<dbReference type="CDD" id="cd02511">
    <property type="entry name" value="Beta4Glucosyltransferase"/>
    <property type="match status" value="1"/>
</dbReference>
<organism evidence="3 4">
    <name type="scientific">Clostridium chromiireducens</name>
    <dbReference type="NCBI Taxonomy" id="225345"/>
    <lineage>
        <taxon>Bacteria</taxon>
        <taxon>Bacillati</taxon>
        <taxon>Bacillota</taxon>
        <taxon>Clostridia</taxon>
        <taxon>Eubacteriales</taxon>
        <taxon>Clostridiaceae</taxon>
        <taxon>Clostridium</taxon>
    </lineage>
</organism>
<dbReference type="InterPro" id="IPR001173">
    <property type="entry name" value="Glyco_trans_2-like"/>
</dbReference>
<protein>
    <submittedName>
        <fullName evidence="3">Glycosyltransferase</fullName>
    </submittedName>
</protein>
<dbReference type="Gene3D" id="1.25.40.10">
    <property type="entry name" value="Tetratricopeptide repeat domain"/>
    <property type="match status" value="1"/>
</dbReference>
<dbReference type="SUPFAM" id="SSF48452">
    <property type="entry name" value="TPR-like"/>
    <property type="match status" value="1"/>
</dbReference>
<keyword evidence="3" id="KW-0808">Transferase</keyword>
<dbReference type="RefSeq" id="WP_119365582.1">
    <property type="nucleotide sequence ID" value="NZ_QXDJ01000001.1"/>
</dbReference>
<dbReference type="Pfam" id="PF00535">
    <property type="entry name" value="Glycos_transf_2"/>
    <property type="match status" value="1"/>
</dbReference>
<dbReference type="AlphaFoldDB" id="A0A399IT96"/>
<dbReference type="PROSITE" id="PS50005">
    <property type="entry name" value="TPR"/>
    <property type="match status" value="1"/>
</dbReference>
<proteinExistence type="predicted"/>
<dbReference type="PANTHER" id="PTHR43630">
    <property type="entry name" value="POLY-BETA-1,6-N-ACETYL-D-GLUCOSAMINE SYNTHASE"/>
    <property type="match status" value="1"/>
</dbReference>
<dbReference type="InterPro" id="IPR029044">
    <property type="entry name" value="Nucleotide-diphossugar_trans"/>
</dbReference>
<dbReference type="Proteomes" id="UP000265930">
    <property type="component" value="Unassembled WGS sequence"/>
</dbReference>
<dbReference type="InterPro" id="IPR019734">
    <property type="entry name" value="TPR_rpt"/>
</dbReference>
<gene>
    <name evidence="3" type="ORF">D2A34_02095</name>
</gene>
<dbReference type="Pfam" id="PF13181">
    <property type="entry name" value="TPR_8"/>
    <property type="match status" value="1"/>
</dbReference>
<feature type="repeat" description="TPR" evidence="1">
    <location>
        <begin position="272"/>
        <end position="305"/>
    </location>
</feature>
<evidence type="ECO:0000259" key="2">
    <source>
        <dbReference type="Pfam" id="PF00535"/>
    </source>
</evidence>
<evidence type="ECO:0000313" key="3">
    <source>
        <dbReference type="EMBL" id="RII36190.1"/>
    </source>
</evidence>
<name>A0A399IT96_9CLOT</name>
<sequence>MDITLCMIVKNEEKYIKDCLDSAFKLVNSAVIIDTGSTDKTKEIIKEFGEKVKLMEYAWNNDFAKARNESLKYADGEWILVLDADEILNIDKDNVINTINTTIAEAFNIPLTNVLSERNKQNSYVYMRLFKNKGYKYYRPVHEQINISIDKSENLNRKDIEIIHYGYMQKCIDEKNKIERNLDILFNELSKEPEDSFINYHIASTYSANMDYSKALQFYVKSYECGLKYGFGKYYYILVKKMCQCIYVLGDYNLCIQFTNNLLLDSRLKEFVDLYFLIAECYFKLKKYGKAIEYAKKCLEIGERDDYPTLNGRGSFLVEVLLSDIHKEMNK</sequence>
<dbReference type="SMART" id="SM00028">
    <property type="entry name" value="TPR"/>
    <property type="match status" value="2"/>
</dbReference>
<dbReference type="InterPro" id="IPR011990">
    <property type="entry name" value="TPR-like_helical_dom_sf"/>
</dbReference>
<dbReference type="EMBL" id="QXDJ01000001">
    <property type="protein sequence ID" value="RII36190.1"/>
    <property type="molecule type" value="Genomic_DNA"/>
</dbReference>
<keyword evidence="1" id="KW-0802">TPR repeat</keyword>
<evidence type="ECO:0000313" key="4">
    <source>
        <dbReference type="Proteomes" id="UP000265930"/>
    </source>
</evidence>
<reference evidence="3 4" key="1">
    <citation type="submission" date="2018-08" db="EMBL/GenBank/DDBJ databases">
        <title>Genome of Clostridium chromiireducens C1, DSM12136.</title>
        <authorList>
            <person name="Xing M."/>
            <person name="Wei Y."/>
            <person name="Ang E.L."/>
            <person name="Zhao H."/>
            <person name="Zhang Y."/>
        </authorList>
    </citation>
    <scope>NUCLEOTIDE SEQUENCE [LARGE SCALE GENOMIC DNA]</scope>
    <source>
        <strain evidence="3 4">C1</strain>
    </source>
</reference>
<dbReference type="GO" id="GO:0016740">
    <property type="term" value="F:transferase activity"/>
    <property type="evidence" value="ECO:0007669"/>
    <property type="project" value="UniProtKB-KW"/>
</dbReference>
<dbReference type="PANTHER" id="PTHR43630:SF2">
    <property type="entry name" value="GLYCOSYLTRANSFERASE"/>
    <property type="match status" value="1"/>
</dbReference>
<feature type="domain" description="Glycosyltransferase 2-like" evidence="2">
    <location>
        <begin position="5"/>
        <end position="91"/>
    </location>
</feature>
<dbReference type="SUPFAM" id="SSF53448">
    <property type="entry name" value="Nucleotide-diphospho-sugar transferases"/>
    <property type="match status" value="1"/>
</dbReference>
<accession>A0A399IT96</accession>
<dbReference type="Gene3D" id="3.90.550.10">
    <property type="entry name" value="Spore Coat Polysaccharide Biosynthesis Protein SpsA, Chain A"/>
    <property type="match status" value="1"/>
</dbReference>